<dbReference type="PANTHER" id="PTHR10644">
    <property type="entry name" value="DNA REPAIR/RNA PROCESSING CPSF FAMILY"/>
    <property type="match status" value="1"/>
</dbReference>
<dbReference type="InterPro" id="IPR018846">
    <property type="entry name" value="Beta-prop_RSE1/DDB1/CPSF1_1st"/>
</dbReference>
<keyword evidence="3" id="KW-1185">Reference proteome</keyword>
<dbReference type="Gene3D" id="2.130.10.10">
    <property type="entry name" value="YVTN repeat-like/Quinoprotein amine dehydrogenase"/>
    <property type="match status" value="1"/>
</dbReference>
<dbReference type="InterPro" id="IPR050358">
    <property type="entry name" value="RSE1/DDB1/CFT1"/>
</dbReference>
<dbReference type="EMBL" id="MU005988">
    <property type="protein sequence ID" value="KAF2859816.1"/>
    <property type="molecule type" value="Genomic_DNA"/>
</dbReference>
<gene>
    <name evidence="2" type="ORF">K470DRAFT_258498</name>
</gene>
<protein>
    <recommendedName>
        <fullName evidence="1">RSE1/DDB1/CPSF1 first beta-propeller domain-containing protein</fullName>
    </recommendedName>
</protein>
<dbReference type="OrthoDB" id="20774at2759"/>
<proteinExistence type="predicted"/>
<evidence type="ECO:0000313" key="2">
    <source>
        <dbReference type="EMBL" id="KAF2859816.1"/>
    </source>
</evidence>
<evidence type="ECO:0000313" key="3">
    <source>
        <dbReference type="Proteomes" id="UP000799421"/>
    </source>
</evidence>
<dbReference type="InterPro" id="IPR015943">
    <property type="entry name" value="WD40/YVTN_repeat-like_dom_sf"/>
</dbReference>
<dbReference type="AlphaFoldDB" id="A0A6A7BWS6"/>
<name>A0A6A7BWS6_9PEZI</name>
<organism evidence="2 3">
    <name type="scientific">Piedraia hortae CBS 480.64</name>
    <dbReference type="NCBI Taxonomy" id="1314780"/>
    <lineage>
        <taxon>Eukaryota</taxon>
        <taxon>Fungi</taxon>
        <taxon>Dikarya</taxon>
        <taxon>Ascomycota</taxon>
        <taxon>Pezizomycotina</taxon>
        <taxon>Dothideomycetes</taxon>
        <taxon>Dothideomycetidae</taxon>
        <taxon>Capnodiales</taxon>
        <taxon>Piedraiaceae</taxon>
        <taxon>Piedraia</taxon>
    </lineage>
</organism>
<evidence type="ECO:0000259" key="1">
    <source>
        <dbReference type="Pfam" id="PF10433"/>
    </source>
</evidence>
<sequence length="1235" mass="135662">MANGVPDSLKDLGVLSKTIVKSPVAKAVHGARLHNGRHKDVVFVNERCIHVKQLTQDAQLEPLVYKDDFDDDIRSSGIFTVNSQPTMPTSSSSDNGQPQDLLVLVLGNSNLAFLCLREEVEGTYSFAHETRSIPVLDEQLYQPGTHIAIDHSSRAIAVAANEREVIMYSCKSQEDIERALRAGHDWCPISSEKMAPVEGVIQHIDFLIPPEDNQDLVVLALIVVIKRRTKVVWIEWLHSQGLNDIFINSAQPLDCPKTAPNLFVPLHGANFMLAHGTELLICTGLLSGSVTSSVVDAPLGEGDNHDGNSPRAPIWVSWQRPWRSNRQKDTVILIAEDGLVAYFEIGGSSVEINSPGYLGCYVDGPFASLSDENADILAVAGSMSYGILAVVDQEGENGRQAPDWSYGGPVALDSLESIPNWASVTDIVSVPFRIAAGISSRLLKTHPCVLVTSGRQPYGSVTELRVGVEASETTSFELDDLRTTLGMWAVPSTEEDAVLVFVTNKDSTRILEITVLPEIEVAELDAEDAAFDFEYRTLVAAAANGRIFQVTSKAVIATDPMSQTRKEVDDEVEIMCADILPAASIIITVELRGSRSVLCCTHCSGGQMAESIRQLHDEATAVAVGLCGSTILSVATFYDGTVILFLLEGENIEEMDRLNASDHQDLNGVGDGVYLLPSAVDEGFTAVIGLRDGRIHHTTVECTGARPRFGNSKSLMYGTSTVKLIKMHDARSLIIISGLDIGLLTVKNGAVTISSIWQTKIPRPELSQDCIVAAAQMPELNVKTFSRAAMLVCGDRCSIAQLSSSPDTVPRRIPVSGTPNRVLFSKQQRCLVVSSKKFGIREGSNPLKRQVWPVIDFIPARYCVPTFTFELQPRDTVFSLLEWTYQPPSDSVEKKWSFILAGGSHQPSNGTAVGKIWFLQPVNHEWKIESVSCTNTVTKFPSGPVYSLAKYDDLSYIACAGRQVHVMRFDSEAKKWFACCEPFTISSPGVHVTVDDAKRIYVSTARDSLRTLILKALPSDHPGEHTKKLVGQFSGPRAEELLCHLYLEPTTRNDTRARLQPHPEQTYSKHLLLTADRDDTLTGLDPIAVPSREREALRVLFRAKLPSPLTRLCDAEIRPAWKAEYIPGVVTDRAVGCTTDGALVGVVVLTKALFEILGRVMKEGNPARGIEEDWQQFARRDDEDEIRHINGDGLARVVERGKLRRILLDMDEDAMTEFGGREGVEDIVRRILDWM</sequence>
<feature type="domain" description="RSE1/DDB1/CPSF1 first beta-propeller" evidence="1">
    <location>
        <begin position="31"/>
        <end position="395"/>
    </location>
</feature>
<dbReference type="Pfam" id="PF10433">
    <property type="entry name" value="Beta-prop_RSE1_1st"/>
    <property type="match status" value="1"/>
</dbReference>
<dbReference type="Proteomes" id="UP000799421">
    <property type="component" value="Unassembled WGS sequence"/>
</dbReference>
<accession>A0A6A7BWS6</accession>
<reference evidence="2" key="1">
    <citation type="journal article" date="2020" name="Stud. Mycol.">
        <title>101 Dothideomycetes genomes: a test case for predicting lifestyles and emergence of pathogens.</title>
        <authorList>
            <person name="Haridas S."/>
            <person name="Albert R."/>
            <person name="Binder M."/>
            <person name="Bloem J."/>
            <person name="Labutti K."/>
            <person name="Salamov A."/>
            <person name="Andreopoulos B."/>
            <person name="Baker S."/>
            <person name="Barry K."/>
            <person name="Bills G."/>
            <person name="Bluhm B."/>
            <person name="Cannon C."/>
            <person name="Castanera R."/>
            <person name="Culley D."/>
            <person name="Daum C."/>
            <person name="Ezra D."/>
            <person name="Gonzalez J."/>
            <person name="Henrissat B."/>
            <person name="Kuo A."/>
            <person name="Liang C."/>
            <person name="Lipzen A."/>
            <person name="Lutzoni F."/>
            <person name="Magnuson J."/>
            <person name="Mondo S."/>
            <person name="Nolan M."/>
            <person name="Ohm R."/>
            <person name="Pangilinan J."/>
            <person name="Park H.-J."/>
            <person name="Ramirez L."/>
            <person name="Alfaro M."/>
            <person name="Sun H."/>
            <person name="Tritt A."/>
            <person name="Yoshinaga Y."/>
            <person name="Zwiers L.-H."/>
            <person name="Turgeon B."/>
            <person name="Goodwin S."/>
            <person name="Spatafora J."/>
            <person name="Crous P."/>
            <person name="Grigoriev I."/>
        </authorList>
    </citation>
    <scope>NUCLEOTIDE SEQUENCE</scope>
    <source>
        <strain evidence="2">CBS 480.64</strain>
    </source>
</reference>